<reference evidence="1" key="1">
    <citation type="submission" date="2020-03" db="EMBL/GenBank/DDBJ databases">
        <title>Hybrid Assembly of Korean Phytophthora infestans isolates.</title>
        <authorList>
            <person name="Prokchorchik M."/>
            <person name="Lee Y."/>
            <person name="Seo J."/>
            <person name="Cho J.-H."/>
            <person name="Park Y.-E."/>
            <person name="Jang D.-C."/>
            <person name="Im J.-S."/>
            <person name="Choi J.-G."/>
            <person name="Park H.-J."/>
            <person name="Lee G.-B."/>
            <person name="Lee Y.-G."/>
            <person name="Hong S.-Y."/>
            <person name="Cho K."/>
            <person name="Sohn K.H."/>
        </authorList>
    </citation>
    <scope>NUCLEOTIDE SEQUENCE</scope>
    <source>
        <strain evidence="1">KR_2_A2</strain>
    </source>
</reference>
<dbReference type="Proteomes" id="UP000704712">
    <property type="component" value="Unassembled WGS sequence"/>
</dbReference>
<accession>A0A8S9V533</accession>
<dbReference type="AlphaFoldDB" id="A0A8S9V533"/>
<organism evidence="1 2">
    <name type="scientific">Phytophthora infestans</name>
    <name type="common">Potato late blight agent</name>
    <name type="synonym">Botrytis infestans</name>
    <dbReference type="NCBI Taxonomy" id="4787"/>
    <lineage>
        <taxon>Eukaryota</taxon>
        <taxon>Sar</taxon>
        <taxon>Stramenopiles</taxon>
        <taxon>Oomycota</taxon>
        <taxon>Peronosporomycetes</taxon>
        <taxon>Peronosporales</taxon>
        <taxon>Peronosporaceae</taxon>
        <taxon>Phytophthora</taxon>
    </lineage>
</organism>
<evidence type="ECO:0000313" key="2">
    <source>
        <dbReference type="Proteomes" id="UP000704712"/>
    </source>
</evidence>
<evidence type="ECO:0000313" key="1">
    <source>
        <dbReference type="EMBL" id="KAF4146524.1"/>
    </source>
</evidence>
<sequence>FERGVTCMLFHLGSSGGYSERAQAMGVSKAWCIVQPNALDSLLNLVNTGFVRLSMTLSEWDSIAEGVYKKRGFPFCGGVISRTLIDIICPEGFFFFQYTIMSFDIRSGSWSDNKIFMHSKLGRKIDLMLPRG</sequence>
<gene>
    <name evidence="1" type="ORF">GN958_ATG04297</name>
</gene>
<feature type="non-terminal residue" evidence="1">
    <location>
        <position position="1"/>
    </location>
</feature>
<dbReference type="EMBL" id="JAACNO010000601">
    <property type="protein sequence ID" value="KAF4146524.1"/>
    <property type="molecule type" value="Genomic_DNA"/>
</dbReference>
<name>A0A8S9V533_PHYIN</name>
<comment type="caution">
    <text evidence="1">The sequence shown here is derived from an EMBL/GenBank/DDBJ whole genome shotgun (WGS) entry which is preliminary data.</text>
</comment>
<protein>
    <submittedName>
        <fullName evidence="1">Uncharacterized protein</fullName>
    </submittedName>
</protein>
<proteinExistence type="predicted"/>